<name>E4T8B0_PALPW</name>
<gene>
    <name evidence="12" type="ordered locus">Palpr_2825</name>
</gene>
<evidence type="ECO:0000256" key="1">
    <source>
        <dbReference type="ARBA" id="ARBA00004383"/>
    </source>
</evidence>
<dbReference type="Gene3D" id="3.30.1150.10">
    <property type="match status" value="2"/>
</dbReference>
<keyword evidence="8" id="KW-1133">Transmembrane helix</keyword>
<dbReference type="PANTHER" id="PTHR33446">
    <property type="entry name" value="PROTEIN TONB-RELATED"/>
    <property type="match status" value="1"/>
</dbReference>
<evidence type="ECO:0000313" key="12">
    <source>
        <dbReference type="EMBL" id="ADQ80954.1"/>
    </source>
</evidence>
<comment type="subcellular location">
    <subcellularLocation>
        <location evidence="1">Cell inner membrane</location>
        <topology evidence="1">Single-pass membrane protein</topology>
        <orientation evidence="1">Periplasmic side</orientation>
    </subcellularLocation>
</comment>
<dbReference type="EMBL" id="CP002345">
    <property type="protein sequence ID" value="ADQ80954.1"/>
    <property type="molecule type" value="Genomic_DNA"/>
</dbReference>
<evidence type="ECO:0000256" key="10">
    <source>
        <dbReference type="SAM" id="SignalP"/>
    </source>
</evidence>
<dbReference type="AlphaFoldDB" id="E4T8B0"/>
<accession>E4T8B0</accession>
<keyword evidence="6" id="KW-0812">Transmembrane</keyword>
<organism evidence="12 13">
    <name type="scientific">Paludibacter propionicigenes (strain DSM 17365 / JCM 13257 / WB4)</name>
    <dbReference type="NCBI Taxonomy" id="694427"/>
    <lineage>
        <taxon>Bacteria</taxon>
        <taxon>Pseudomonadati</taxon>
        <taxon>Bacteroidota</taxon>
        <taxon>Bacteroidia</taxon>
        <taxon>Bacteroidales</taxon>
        <taxon>Paludibacteraceae</taxon>
        <taxon>Paludibacter</taxon>
    </lineage>
</organism>
<keyword evidence="4" id="KW-1003">Cell membrane</keyword>
<keyword evidence="7" id="KW-0653">Protein transport</keyword>
<dbReference type="InterPro" id="IPR006260">
    <property type="entry name" value="TonB/TolA_C"/>
</dbReference>
<dbReference type="GO" id="GO:0015031">
    <property type="term" value="P:protein transport"/>
    <property type="evidence" value="ECO:0007669"/>
    <property type="project" value="UniProtKB-KW"/>
</dbReference>
<evidence type="ECO:0000256" key="4">
    <source>
        <dbReference type="ARBA" id="ARBA00022475"/>
    </source>
</evidence>
<keyword evidence="10" id="KW-0732">Signal</keyword>
<evidence type="ECO:0000256" key="8">
    <source>
        <dbReference type="ARBA" id="ARBA00022989"/>
    </source>
</evidence>
<keyword evidence="13" id="KW-1185">Reference proteome</keyword>
<sequence>MFQSQKTHSAFIKVSFILFFTVAFASYTKAYTAQNLQPAKDSVYTFAEKMPEFPGGEKGLVTFLNQHIVYPTEALKKNEHGKVHIQFVVSKTGKVENPKVIKGVSTDLDNEALRVISSLPEWTPGEQNGQKVAVQRIIPINFQAPANEPVGWQPTEKSLFLIDDVKMPIGFNPVILNPEKLASVKLLSPVPEEEKSKLISKYGKDAAEGVVLITTKKSEIEFAIADTASLRKNPNCKETITFPLFPGGETKLLSYIADSIQYPFAAKQLKTQGKVFVRITVDKTGKVTNPILARRSDYFLEKEALRVVSTLPDWTPGTLCGEKTDTYVLVPVAFKLDEPKQKKEWVKNDKTIILQDGIRLPSSFDLSWLSYTNLTMYKTLEPTTKEVIKQLKKEYGKDAENGVILIGTRIEEEKTAK</sequence>
<feature type="domain" description="TonB C-terminal" evidence="11">
    <location>
        <begin position="247"/>
        <end position="343"/>
    </location>
</feature>
<dbReference type="NCBIfam" id="TIGR01352">
    <property type="entry name" value="tonB_Cterm"/>
    <property type="match status" value="2"/>
</dbReference>
<evidence type="ECO:0000256" key="9">
    <source>
        <dbReference type="ARBA" id="ARBA00023136"/>
    </source>
</evidence>
<reference evidence="12 13" key="2">
    <citation type="journal article" date="2011" name="Stand. Genomic Sci.">
        <title>Complete genome sequence of Paludibacter propionicigenes type strain (WB4).</title>
        <authorList>
            <person name="Gronow S."/>
            <person name="Munk C."/>
            <person name="Lapidus A."/>
            <person name="Nolan M."/>
            <person name="Lucas S."/>
            <person name="Hammon N."/>
            <person name="Deshpande S."/>
            <person name="Cheng J.F."/>
            <person name="Tapia R."/>
            <person name="Han C."/>
            <person name="Goodwin L."/>
            <person name="Pitluck S."/>
            <person name="Liolios K."/>
            <person name="Ivanova N."/>
            <person name="Mavromatis K."/>
            <person name="Mikhailova N."/>
            <person name="Pati A."/>
            <person name="Chen A."/>
            <person name="Palaniappan K."/>
            <person name="Land M."/>
            <person name="Hauser L."/>
            <person name="Chang Y.J."/>
            <person name="Jeffries C.D."/>
            <person name="Brambilla E."/>
            <person name="Rohde M."/>
            <person name="Goker M."/>
            <person name="Detter J.C."/>
            <person name="Woyke T."/>
            <person name="Bristow J."/>
            <person name="Eisen J.A."/>
            <person name="Markowitz V."/>
            <person name="Hugenholtz P."/>
            <person name="Kyrpides N.C."/>
            <person name="Klenk H.P."/>
        </authorList>
    </citation>
    <scope>NUCLEOTIDE SEQUENCE [LARGE SCALE GENOMIC DNA]</scope>
    <source>
        <strain evidence="13">DSM 17365 / JCM 13257 / WB4</strain>
    </source>
</reference>
<keyword evidence="9" id="KW-0472">Membrane</keyword>
<dbReference type="PROSITE" id="PS52015">
    <property type="entry name" value="TONB_CTD"/>
    <property type="match status" value="2"/>
</dbReference>
<dbReference type="STRING" id="694427.Palpr_2825"/>
<protein>
    <submittedName>
        <fullName evidence="12">TonB family protein</fullName>
    </submittedName>
</protein>
<evidence type="ECO:0000256" key="2">
    <source>
        <dbReference type="ARBA" id="ARBA00006555"/>
    </source>
</evidence>
<evidence type="ECO:0000256" key="7">
    <source>
        <dbReference type="ARBA" id="ARBA00022927"/>
    </source>
</evidence>
<dbReference type="InterPro" id="IPR037682">
    <property type="entry name" value="TonB_C"/>
</dbReference>
<feature type="signal peptide" evidence="10">
    <location>
        <begin position="1"/>
        <end position="25"/>
    </location>
</feature>
<dbReference type="Proteomes" id="UP000008718">
    <property type="component" value="Chromosome"/>
</dbReference>
<dbReference type="PANTHER" id="PTHR33446:SF2">
    <property type="entry name" value="PROTEIN TONB"/>
    <property type="match status" value="1"/>
</dbReference>
<dbReference type="GO" id="GO:0055085">
    <property type="term" value="P:transmembrane transport"/>
    <property type="evidence" value="ECO:0007669"/>
    <property type="project" value="InterPro"/>
</dbReference>
<evidence type="ECO:0000256" key="6">
    <source>
        <dbReference type="ARBA" id="ARBA00022692"/>
    </source>
</evidence>
<dbReference type="SUPFAM" id="SSF74653">
    <property type="entry name" value="TolA/TonB C-terminal domain"/>
    <property type="match status" value="2"/>
</dbReference>
<feature type="chain" id="PRO_5003187727" evidence="10">
    <location>
        <begin position="26"/>
        <end position="417"/>
    </location>
</feature>
<dbReference type="KEGG" id="ppn:Palpr_2825"/>
<feature type="domain" description="TonB C-terminal" evidence="11">
    <location>
        <begin position="55"/>
        <end position="151"/>
    </location>
</feature>
<dbReference type="GO" id="GO:0031992">
    <property type="term" value="F:energy transducer activity"/>
    <property type="evidence" value="ECO:0007669"/>
    <property type="project" value="TreeGrafter"/>
</dbReference>
<dbReference type="HOGENOM" id="CLU_658630_0_0_10"/>
<dbReference type="Pfam" id="PF03544">
    <property type="entry name" value="TonB_C"/>
    <property type="match status" value="2"/>
</dbReference>
<evidence type="ECO:0000313" key="13">
    <source>
        <dbReference type="Proteomes" id="UP000008718"/>
    </source>
</evidence>
<dbReference type="eggNOG" id="COG0810">
    <property type="taxonomic scope" value="Bacteria"/>
</dbReference>
<dbReference type="InterPro" id="IPR051045">
    <property type="entry name" value="TonB-dependent_transducer"/>
</dbReference>
<dbReference type="RefSeq" id="WP_013446323.1">
    <property type="nucleotide sequence ID" value="NC_014734.1"/>
</dbReference>
<evidence type="ECO:0000256" key="5">
    <source>
        <dbReference type="ARBA" id="ARBA00022519"/>
    </source>
</evidence>
<comment type="similarity">
    <text evidence="2">Belongs to the TonB family.</text>
</comment>
<reference key="1">
    <citation type="submission" date="2010-11" db="EMBL/GenBank/DDBJ databases">
        <title>The complete genome of Paludibacter propionicigenes DSM 17365.</title>
        <authorList>
            <consortium name="US DOE Joint Genome Institute (JGI-PGF)"/>
            <person name="Lucas S."/>
            <person name="Copeland A."/>
            <person name="Lapidus A."/>
            <person name="Bruce D."/>
            <person name="Goodwin L."/>
            <person name="Pitluck S."/>
            <person name="Kyrpides N."/>
            <person name="Mavromatis K."/>
            <person name="Ivanova N."/>
            <person name="Munk A.C."/>
            <person name="Brettin T."/>
            <person name="Detter J.C."/>
            <person name="Han C."/>
            <person name="Tapia R."/>
            <person name="Land M."/>
            <person name="Hauser L."/>
            <person name="Markowitz V."/>
            <person name="Cheng J.-F."/>
            <person name="Hugenholtz P."/>
            <person name="Woyke T."/>
            <person name="Wu D."/>
            <person name="Gronow S."/>
            <person name="Wellnitz S."/>
            <person name="Brambilla E."/>
            <person name="Klenk H.-P."/>
            <person name="Eisen J.A."/>
        </authorList>
    </citation>
    <scope>NUCLEOTIDE SEQUENCE</scope>
    <source>
        <strain>WB4</strain>
    </source>
</reference>
<evidence type="ECO:0000256" key="3">
    <source>
        <dbReference type="ARBA" id="ARBA00022448"/>
    </source>
</evidence>
<keyword evidence="5" id="KW-0997">Cell inner membrane</keyword>
<keyword evidence="3" id="KW-0813">Transport</keyword>
<proteinExistence type="inferred from homology"/>
<dbReference type="GO" id="GO:0098797">
    <property type="term" value="C:plasma membrane protein complex"/>
    <property type="evidence" value="ECO:0007669"/>
    <property type="project" value="TreeGrafter"/>
</dbReference>
<evidence type="ECO:0000259" key="11">
    <source>
        <dbReference type="PROSITE" id="PS52015"/>
    </source>
</evidence>